<dbReference type="FunFam" id="2.60.120.230:FF:000001">
    <property type="entry name" value="Monooxygenase, DBH-like 1"/>
    <property type="match status" value="1"/>
</dbReference>
<comment type="similarity">
    <text evidence="1">Belongs to the copper type II ascorbate-dependent monooxygenase family.</text>
</comment>
<dbReference type="PANTHER" id="PTHR10157:SF23">
    <property type="entry name" value="MOXD1 HOMOLOG 1"/>
    <property type="match status" value="1"/>
</dbReference>
<dbReference type="SUPFAM" id="SSF49742">
    <property type="entry name" value="PHM/PNGase F"/>
    <property type="match status" value="2"/>
</dbReference>
<dbReference type="InterPro" id="IPR014784">
    <property type="entry name" value="Cu2_ascorb_mOase-like_C"/>
</dbReference>
<dbReference type="GO" id="GO:0005615">
    <property type="term" value="C:extracellular space"/>
    <property type="evidence" value="ECO:0007669"/>
    <property type="project" value="TreeGrafter"/>
</dbReference>
<sequence>MEQGNISLLYAVDELISFSSDPVPPFGAGEMFPEHAGFPLGEQHGGATYLMMEIHYDNPTLKKGKRGDRDWPSLAGIRSVFHTEQTREHDAGILVLGHMVSHLEVIPPGMNWLTVGHCSADCLADRLPAEGVRVFQGVLHAHLLGREIHLRHLRDGQELPPVFADNNYDFNYQQARVLQDEMPILPGDSFITECRYDSRKISRPTFGGFGTEEEMCLAFLSYYPRVNVSSCLSTPSLETLLATVGVQDIRNRDAVLNNPTSEWEMKGTSELPEEVDNALHEELTEGEGRTLTPVEFAQLYRRVVATSPEKYANVSLYDILNDEATWEDFEMVTRLQDEVVYSNHVLVCGELDGRDREKMSEGYPDFVPYRAEDTTCGSKNQGPPTKGRPFQPHGNKINLWKMLCPSDLRICKTPRRPLGVLGNRPIFF</sequence>
<keyword evidence="3" id="KW-0325">Glycoprotein</keyword>
<evidence type="ECO:0000256" key="1">
    <source>
        <dbReference type="ARBA" id="ARBA00010676"/>
    </source>
</evidence>
<evidence type="ECO:0000256" key="2">
    <source>
        <dbReference type="ARBA" id="ARBA00023157"/>
    </source>
</evidence>
<evidence type="ECO:0000256" key="3">
    <source>
        <dbReference type="ARBA" id="ARBA00023180"/>
    </source>
</evidence>
<dbReference type="InterPro" id="IPR000945">
    <property type="entry name" value="DBH-like"/>
</dbReference>
<keyword evidence="6" id="KW-1185">Reference proteome</keyword>
<dbReference type="InterPro" id="IPR036939">
    <property type="entry name" value="Cu2_ascorb_mOase_N_sf"/>
</dbReference>
<dbReference type="GO" id="GO:0030667">
    <property type="term" value="C:secretory granule membrane"/>
    <property type="evidence" value="ECO:0007669"/>
    <property type="project" value="TreeGrafter"/>
</dbReference>
<dbReference type="AlphaFoldDB" id="A0A3R7QT80"/>
<evidence type="ECO:0000313" key="5">
    <source>
        <dbReference type="EMBL" id="ROT77266.1"/>
    </source>
</evidence>
<dbReference type="InterPro" id="IPR008977">
    <property type="entry name" value="PHM/PNGase_F_dom_sf"/>
</dbReference>
<reference evidence="5 6" key="1">
    <citation type="submission" date="2018-04" db="EMBL/GenBank/DDBJ databases">
        <authorList>
            <person name="Zhang X."/>
            <person name="Yuan J."/>
            <person name="Li F."/>
            <person name="Xiang J."/>
        </authorList>
    </citation>
    <scope>NUCLEOTIDE SEQUENCE [LARGE SCALE GENOMIC DNA]</scope>
    <source>
        <tissue evidence="5">Muscle</tissue>
    </source>
</reference>
<dbReference type="PANTHER" id="PTHR10157">
    <property type="entry name" value="DOPAMINE BETA HYDROXYLASE RELATED"/>
    <property type="match status" value="1"/>
</dbReference>
<dbReference type="EMBL" id="QCYY01001545">
    <property type="protein sequence ID" value="ROT77266.1"/>
    <property type="molecule type" value="Genomic_DNA"/>
</dbReference>
<name>A0A3R7QT80_PENVA</name>
<reference evidence="5 6" key="2">
    <citation type="submission" date="2019-01" db="EMBL/GenBank/DDBJ databases">
        <title>The decoding of complex shrimp genome reveals the adaptation for benthos swimmer, frequently molting mechanism and breeding impact on genome.</title>
        <authorList>
            <person name="Sun Y."/>
            <person name="Gao Y."/>
            <person name="Yu Y."/>
        </authorList>
    </citation>
    <scope>NUCLEOTIDE SEQUENCE [LARGE SCALE GENOMIC DNA]</scope>
    <source>
        <tissue evidence="5">Muscle</tissue>
    </source>
</reference>
<dbReference type="GO" id="GO:0042420">
    <property type="term" value="P:dopamine catabolic process"/>
    <property type="evidence" value="ECO:0007669"/>
    <property type="project" value="TreeGrafter"/>
</dbReference>
<feature type="domain" description="Copper type II ascorbate-dependent monooxygenase C-terminal" evidence="4">
    <location>
        <begin position="90"/>
        <end position="239"/>
    </location>
</feature>
<dbReference type="GO" id="GO:0005507">
    <property type="term" value="F:copper ion binding"/>
    <property type="evidence" value="ECO:0007669"/>
    <property type="project" value="InterPro"/>
</dbReference>
<keyword evidence="2" id="KW-1015">Disulfide bond</keyword>
<dbReference type="GO" id="GO:0004500">
    <property type="term" value="F:dopamine beta-monooxygenase activity"/>
    <property type="evidence" value="ECO:0007669"/>
    <property type="project" value="InterPro"/>
</dbReference>
<dbReference type="Pfam" id="PF03712">
    <property type="entry name" value="Cu2_monoox_C"/>
    <property type="match status" value="1"/>
</dbReference>
<proteinExistence type="inferred from homology"/>
<dbReference type="Proteomes" id="UP000283509">
    <property type="component" value="Unassembled WGS sequence"/>
</dbReference>
<gene>
    <name evidence="5" type="ORF">C7M84_004086</name>
</gene>
<dbReference type="GO" id="GO:0006589">
    <property type="term" value="P:octopamine biosynthetic process"/>
    <property type="evidence" value="ECO:0007669"/>
    <property type="project" value="TreeGrafter"/>
</dbReference>
<organism evidence="5 6">
    <name type="scientific">Penaeus vannamei</name>
    <name type="common">Whiteleg shrimp</name>
    <name type="synonym">Litopenaeus vannamei</name>
    <dbReference type="NCBI Taxonomy" id="6689"/>
    <lineage>
        <taxon>Eukaryota</taxon>
        <taxon>Metazoa</taxon>
        <taxon>Ecdysozoa</taxon>
        <taxon>Arthropoda</taxon>
        <taxon>Crustacea</taxon>
        <taxon>Multicrustacea</taxon>
        <taxon>Malacostraca</taxon>
        <taxon>Eumalacostraca</taxon>
        <taxon>Eucarida</taxon>
        <taxon>Decapoda</taxon>
        <taxon>Dendrobranchiata</taxon>
        <taxon>Penaeoidea</taxon>
        <taxon>Penaeidae</taxon>
        <taxon>Penaeus</taxon>
    </lineage>
</organism>
<protein>
    <submittedName>
        <fullName evidence="5">Putative MOXD1-like 1</fullName>
    </submittedName>
</protein>
<dbReference type="OrthoDB" id="129121at2759"/>
<accession>A0A3R7QT80</accession>
<dbReference type="InterPro" id="IPR024548">
    <property type="entry name" value="Cu2_monoox_C"/>
</dbReference>
<comment type="caution">
    <text evidence="5">The sequence shown here is derived from an EMBL/GenBank/DDBJ whole genome shotgun (WGS) entry which is preliminary data.</text>
</comment>
<dbReference type="Gene3D" id="2.60.120.310">
    <property type="entry name" value="Copper type II, ascorbate-dependent monooxygenase, N-terminal domain"/>
    <property type="match status" value="1"/>
</dbReference>
<dbReference type="Gene3D" id="2.60.120.230">
    <property type="match status" value="1"/>
</dbReference>
<evidence type="ECO:0000313" key="6">
    <source>
        <dbReference type="Proteomes" id="UP000283509"/>
    </source>
</evidence>
<dbReference type="GO" id="GO:0042421">
    <property type="term" value="P:norepinephrine biosynthetic process"/>
    <property type="evidence" value="ECO:0007669"/>
    <property type="project" value="TreeGrafter"/>
</dbReference>
<evidence type="ECO:0000259" key="4">
    <source>
        <dbReference type="Pfam" id="PF03712"/>
    </source>
</evidence>